<dbReference type="Proteomes" id="UP000783686">
    <property type="component" value="Unassembled WGS sequence"/>
</dbReference>
<dbReference type="SMART" id="SM00254">
    <property type="entry name" value="ShKT"/>
    <property type="match status" value="2"/>
</dbReference>
<sequence>MCNVPAYINLMKKLCPETCGCPSSIAPRFTTPSGSGGCGLDDKTIDCKKKSQMCTVPAYINLMKKLCPETCGCPSSIAPRFTTPSPNSQGSCSDKITTCASVTSQCKIQSYFTLMKQNCEKTCNFCGVNSFPG</sequence>
<feature type="domain" description="ShKT" evidence="2">
    <location>
        <begin position="92"/>
        <end position="126"/>
    </location>
</feature>
<evidence type="ECO:0000313" key="3">
    <source>
        <dbReference type="EMBL" id="CAD5209558.1"/>
    </source>
</evidence>
<dbReference type="PROSITE" id="PS51670">
    <property type="entry name" value="SHKT"/>
    <property type="match status" value="1"/>
</dbReference>
<protein>
    <recommendedName>
        <fullName evidence="2">ShKT domain-containing protein</fullName>
    </recommendedName>
</protein>
<keyword evidence="4" id="KW-1185">Reference proteome</keyword>
<dbReference type="AlphaFoldDB" id="A0A811K349"/>
<dbReference type="EMBL" id="CAJFCW020000002">
    <property type="protein sequence ID" value="CAG9089598.1"/>
    <property type="molecule type" value="Genomic_DNA"/>
</dbReference>
<dbReference type="PANTHER" id="PTHR46219">
    <property type="entry name" value="PROTEIN CBG11138"/>
    <property type="match status" value="1"/>
</dbReference>
<dbReference type="EMBL" id="CAJFDH010000002">
    <property type="protein sequence ID" value="CAD5209558.1"/>
    <property type="molecule type" value="Genomic_DNA"/>
</dbReference>
<dbReference type="Gene3D" id="1.10.10.1940">
    <property type="match status" value="2"/>
</dbReference>
<reference evidence="3" key="1">
    <citation type="submission" date="2020-09" db="EMBL/GenBank/DDBJ databases">
        <authorList>
            <person name="Kikuchi T."/>
        </authorList>
    </citation>
    <scope>NUCLEOTIDE SEQUENCE</scope>
    <source>
        <strain evidence="3">SH1</strain>
    </source>
</reference>
<dbReference type="OrthoDB" id="5863778at2759"/>
<dbReference type="Proteomes" id="UP000614601">
    <property type="component" value="Unassembled WGS sequence"/>
</dbReference>
<organism evidence="3 4">
    <name type="scientific">Bursaphelenchus okinawaensis</name>
    <dbReference type="NCBI Taxonomy" id="465554"/>
    <lineage>
        <taxon>Eukaryota</taxon>
        <taxon>Metazoa</taxon>
        <taxon>Ecdysozoa</taxon>
        <taxon>Nematoda</taxon>
        <taxon>Chromadorea</taxon>
        <taxon>Rhabditida</taxon>
        <taxon>Tylenchina</taxon>
        <taxon>Tylenchomorpha</taxon>
        <taxon>Aphelenchoidea</taxon>
        <taxon>Aphelenchoididae</taxon>
        <taxon>Bursaphelenchus</taxon>
    </lineage>
</organism>
<dbReference type="PANTHER" id="PTHR46219:SF15">
    <property type="entry name" value="SHKT DOMAIN-CONTAINING PROTEIN"/>
    <property type="match status" value="1"/>
</dbReference>
<evidence type="ECO:0000259" key="2">
    <source>
        <dbReference type="PROSITE" id="PS51670"/>
    </source>
</evidence>
<gene>
    <name evidence="3" type="ORF">BOKJ2_LOCUS2747</name>
</gene>
<name>A0A811K349_9BILA</name>
<evidence type="ECO:0000256" key="1">
    <source>
        <dbReference type="PROSITE-ProRule" id="PRU01005"/>
    </source>
</evidence>
<accession>A0A811K349</accession>
<keyword evidence="1" id="KW-1015">Disulfide bond</keyword>
<feature type="disulfide bond" evidence="1">
    <location>
        <begin position="92"/>
        <end position="126"/>
    </location>
</feature>
<dbReference type="Pfam" id="PF01549">
    <property type="entry name" value="ShK"/>
    <property type="match status" value="3"/>
</dbReference>
<evidence type="ECO:0000313" key="4">
    <source>
        <dbReference type="Proteomes" id="UP000614601"/>
    </source>
</evidence>
<comment type="caution">
    <text evidence="3">The sequence shown here is derived from an EMBL/GenBank/DDBJ whole genome shotgun (WGS) entry which is preliminary data.</text>
</comment>
<dbReference type="InterPro" id="IPR003582">
    <property type="entry name" value="ShKT_dom"/>
</dbReference>
<comment type="caution">
    <text evidence="1">Lacks conserved residue(s) required for the propagation of feature annotation.</text>
</comment>
<proteinExistence type="predicted"/>